<feature type="non-terminal residue" evidence="1">
    <location>
        <position position="221"/>
    </location>
</feature>
<keyword evidence="2" id="KW-1185">Reference proteome</keyword>
<sequence>RADMCIVPIRPLPNLGLGQVPVVLVVDHDEHVLPLLFDYTSDARVFTASAWSDCSDGFPEVRDLFDLLVPENLCRTDTECMIRANGRQYLPGRAVPLYEGIFIFLIEENLDDTDTQQSVSTMFDSATQSSSLARASSDASVMQQGAPSVATIEAGIVDGDYYYFDVDDQEQLIIIGATIDQETIYRIFQNIATVSTHFEQVDNMLFEARTYFEALQRRLKL</sequence>
<accession>A0ABP0S437</accession>
<gene>
    <name evidence="1" type="ORF">SCF082_LOCUS49859</name>
</gene>
<comment type="caution">
    <text evidence="1">The sequence shown here is derived from an EMBL/GenBank/DDBJ whole genome shotgun (WGS) entry which is preliminary data.</text>
</comment>
<feature type="non-terminal residue" evidence="1">
    <location>
        <position position="1"/>
    </location>
</feature>
<evidence type="ECO:0000313" key="2">
    <source>
        <dbReference type="Proteomes" id="UP001642464"/>
    </source>
</evidence>
<dbReference type="Proteomes" id="UP001642464">
    <property type="component" value="Unassembled WGS sequence"/>
</dbReference>
<evidence type="ECO:0000313" key="1">
    <source>
        <dbReference type="EMBL" id="CAK9107090.1"/>
    </source>
</evidence>
<dbReference type="EMBL" id="CAXAMM010042851">
    <property type="protein sequence ID" value="CAK9107090.1"/>
    <property type="molecule type" value="Genomic_DNA"/>
</dbReference>
<reference evidence="1 2" key="1">
    <citation type="submission" date="2024-02" db="EMBL/GenBank/DDBJ databases">
        <authorList>
            <person name="Chen Y."/>
            <person name="Shah S."/>
            <person name="Dougan E. K."/>
            <person name="Thang M."/>
            <person name="Chan C."/>
        </authorList>
    </citation>
    <scope>NUCLEOTIDE SEQUENCE [LARGE SCALE GENOMIC DNA]</scope>
</reference>
<name>A0ABP0S437_9DINO</name>
<organism evidence="1 2">
    <name type="scientific">Durusdinium trenchii</name>
    <dbReference type="NCBI Taxonomy" id="1381693"/>
    <lineage>
        <taxon>Eukaryota</taxon>
        <taxon>Sar</taxon>
        <taxon>Alveolata</taxon>
        <taxon>Dinophyceae</taxon>
        <taxon>Suessiales</taxon>
        <taxon>Symbiodiniaceae</taxon>
        <taxon>Durusdinium</taxon>
    </lineage>
</organism>
<proteinExistence type="predicted"/>
<protein>
    <submittedName>
        <fullName evidence="1">Uncharacterized protein</fullName>
    </submittedName>
</protein>